<dbReference type="Proteomes" id="UP001161247">
    <property type="component" value="Chromosome 3"/>
</dbReference>
<evidence type="ECO:0000256" key="1">
    <source>
        <dbReference type="SAM" id="MobiDB-lite"/>
    </source>
</evidence>
<protein>
    <submittedName>
        <fullName evidence="2">OLC1v1036633C1</fullName>
    </submittedName>
</protein>
<dbReference type="EMBL" id="OX459120">
    <property type="protein sequence ID" value="CAI9099769.1"/>
    <property type="molecule type" value="Genomic_DNA"/>
</dbReference>
<gene>
    <name evidence="2" type="ORF">OLC1_LOCUS9722</name>
</gene>
<proteinExistence type="predicted"/>
<evidence type="ECO:0000313" key="2">
    <source>
        <dbReference type="EMBL" id="CAI9099769.1"/>
    </source>
</evidence>
<reference evidence="2" key="1">
    <citation type="submission" date="2023-03" db="EMBL/GenBank/DDBJ databases">
        <authorList>
            <person name="Julca I."/>
        </authorList>
    </citation>
    <scope>NUCLEOTIDE SEQUENCE</scope>
</reference>
<name>A0AAV1CVQ8_OLDCO</name>
<keyword evidence="3" id="KW-1185">Reference proteome</keyword>
<sequence>MSDKYDKNFRKYFDNRVASTPWCSFGQQADSKHDDGKGSNGGEDNDSDEDYGSCDDLFSENEYEDEESKRPIQKDKAWNAKRKALEKIRGKITEQYAKLKSYMAEIKRSNAGTSIEVIYEDDEPDRLEMYKEKAANFSCDYVALVRRSEMVKAIEERQLRALSEVAMNLTRTNGIEQQEIVVSQRAGCDLTTHTVETHPILKLSMSLEEEHLCKNDNGDNAELEEETEILKETPNVAENMKANAASISQVKQILKSLTPDKSTPAKTKFRAENEGTILGDDNKIKKASKLFLAQIENELPLRSNHMWVYSV</sequence>
<feature type="region of interest" description="Disordered" evidence="1">
    <location>
        <begin position="24"/>
        <end position="74"/>
    </location>
</feature>
<dbReference type="AlphaFoldDB" id="A0AAV1CVQ8"/>
<evidence type="ECO:0000313" key="3">
    <source>
        <dbReference type="Proteomes" id="UP001161247"/>
    </source>
</evidence>
<organism evidence="2 3">
    <name type="scientific">Oldenlandia corymbosa var. corymbosa</name>
    <dbReference type="NCBI Taxonomy" id="529605"/>
    <lineage>
        <taxon>Eukaryota</taxon>
        <taxon>Viridiplantae</taxon>
        <taxon>Streptophyta</taxon>
        <taxon>Embryophyta</taxon>
        <taxon>Tracheophyta</taxon>
        <taxon>Spermatophyta</taxon>
        <taxon>Magnoliopsida</taxon>
        <taxon>eudicotyledons</taxon>
        <taxon>Gunneridae</taxon>
        <taxon>Pentapetalae</taxon>
        <taxon>asterids</taxon>
        <taxon>lamiids</taxon>
        <taxon>Gentianales</taxon>
        <taxon>Rubiaceae</taxon>
        <taxon>Rubioideae</taxon>
        <taxon>Spermacoceae</taxon>
        <taxon>Hedyotis-Oldenlandia complex</taxon>
        <taxon>Oldenlandia</taxon>
    </lineage>
</organism>
<feature type="compositionally biased region" description="Acidic residues" evidence="1">
    <location>
        <begin position="43"/>
        <end position="66"/>
    </location>
</feature>
<accession>A0AAV1CVQ8</accession>